<organism evidence="2">
    <name type="scientific">Tupanvirus soda lake</name>
    <dbReference type="NCBI Taxonomy" id="2126985"/>
    <lineage>
        <taxon>Viruses</taxon>
        <taxon>Varidnaviria</taxon>
        <taxon>Bamfordvirae</taxon>
        <taxon>Nucleocytoviricota</taxon>
        <taxon>Megaviricetes</taxon>
        <taxon>Imitervirales</taxon>
        <taxon>Mimiviridae</taxon>
        <taxon>Megamimivirinae</taxon>
        <taxon>Tupanvirus</taxon>
        <taxon>Tupanvirus salinum</taxon>
    </lineage>
</organism>
<dbReference type="RefSeq" id="YP_010782041.1">
    <property type="nucleotide sequence ID" value="NC_075039.1"/>
</dbReference>
<protein>
    <submittedName>
        <fullName evidence="2">Putative orfan</fullName>
    </submittedName>
</protein>
<feature type="transmembrane region" description="Helical" evidence="1">
    <location>
        <begin position="67"/>
        <end position="87"/>
    </location>
</feature>
<reference evidence="2" key="1">
    <citation type="submission" date="2017-01" db="EMBL/GenBank/DDBJ databases">
        <authorList>
            <person name="Assis F.L."/>
            <person name="Abrahao J.S."/>
            <person name="Silva L."/>
            <person name="Khalil J.B."/>
            <person name="Rodrigues R."/>
            <person name="Silva L.S."/>
            <person name="Arantes T."/>
            <person name="Boratto P."/>
            <person name="Andrade M."/>
            <person name="Kroon E.G."/>
            <person name="Ribeiro B."/>
            <person name="Bergier I."/>
            <person name="Seligmann H."/>
            <person name="Ghigo E."/>
            <person name="Colson P."/>
            <person name="Levasseur A."/>
            <person name="Raoult D."/>
            <person name="Scola B.L."/>
        </authorList>
    </citation>
    <scope>NUCLEOTIDE SEQUENCE</scope>
    <source>
        <strain evidence="2">Soda lake</strain>
    </source>
</reference>
<keyword evidence="1" id="KW-0472">Membrane</keyword>
<keyword evidence="1" id="KW-1133">Transmembrane helix</keyword>
<dbReference type="KEGG" id="vg:80518805"/>
<reference evidence="2" key="2">
    <citation type="journal article" date="2018" name="Nat. Commun.">
        <title>Tailed giant Tupanvirus possesses the most complete translational apparatus of the known virosphere.</title>
        <authorList>
            <person name="Abrahao J."/>
            <person name="Silva L."/>
            <person name="Silva L.S."/>
            <person name="Khalil J.Y.B."/>
            <person name="Rodrigues R."/>
            <person name="Arantes T."/>
            <person name="Assis F."/>
            <person name="Boratto P."/>
            <person name="Andrade M."/>
            <person name="Kroon E.G."/>
            <person name="Ribeiro B."/>
            <person name="Bergier I."/>
            <person name="Seligmann H."/>
            <person name="Ghigo E."/>
            <person name="Colson P."/>
            <person name="Levasseur A."/>
            <person name="Kroemer G."/>
            <person name="Raoult D."/>
            <person name="La Scola B."/>
        </authorList>
    </citation>
    <scope>NUCLEOTIDE SEQUENCE [LARGE SCALE GENOMIC DNA]</scope>
    <source>
        <strain evidence="2">Soda lake</strain>
    </source>
</reference>
<evidence type="ECO:0000313" key="2">
    <source>
        <dbReference type="EMBL" id="QKU35377.1"/>
    </source>
</evidence>
<accession>A0A6N1NS96</accession>
<evidence type="ECO:0000256" key="1">
    <source>
        <dbReference type="SAM" id="Phobius"/>
    </source>
</evidence>
<name>A0A6N1NS96_9VIRU</name>
<dbReference type="GeneID" id="80518805"/>
<feature type="transmembrane region" description="Helical" evidence="1">
    <location>
        <begin position="25"/>
        <end position="47"/>
    </location>
</feature>
<sequence>MDNIQNVRIVKDPIYKRIIRHPFKFYGRAAGFTFCLVGATNLTTTLFGIGDSDGSKKKFFKEHPQLYFSTLATKSAFFSLIWPSFYVTAIQSPKEAFVLGGGIDRILTE</sequence>
<keyword evidence="1" id="KW-0812">Transmembrane</keyword>
<dbReference type="EMBL" id="KY523104">
    <property type="protein sequence ID" value="QKU35377.1"/>
    <property type="molecule type" value="Genomic_DNA"/>
</dbReference>
<proteinExistence type="predicted"/>